<organism evidence="1">
    <name type="scientific">Streptomyces sp. NBC_00049</name>
    <dbReference type="NCBI Taxonomy" id="2903617"/>
    <lineage>
        <taxon>Bacteria</taxon>
        <taxon>Bacillati</taxon>
        <taxon>Actinomycetota</taxon>
        <taxon>Actinomycetes</taxon>
        <taxon>Kitasatosporales</taxon>
        <taxon>Streptomycetaceae</taxon>
        <taxon>Streptomyces</taxon>
    </lineage>
</organism>
<accession>A0AAU2JWQ8</accession>
<evidence type="ECO:0000313" key="1">
    <source>
        <dbReference type="EMBL" id="WTU77218.1"/>
    </source>
</evidence>
<protein>
    <submittedName>
        <fullName evidence="1">Uncharacterized protein</fullName>
    </submittedName>
</protein>
<sequence>MTGSHTSVQTGSAGQACGSWVAARPGSMGCWEVASAGPRDNWEEIQHTAARWQAAG</sequence>
<name>A0AAU2JWQ8_9ACTN</name>
<gene>
    <name evidence="1" type="ORF">OG327_29955</name>
</gene>
<reference evidence="1" key="1">
    <citation type="submission" date="2022-10" db="EMBL/GenBank/DDBJ databases">
        <title>The complete genomes of actinobacterial strains from the NBC collection.</title>
        <authorList>
            <person name="Joergensen T.S."/>
            <person name="Alvarez Arevalo M."/>
            <person name="Sterndorff E.B."/>
            <person name="Faurdal D."/>
            <person name="Vuksanovic O."/>
            <person name="Mourched A.-S."/>
            <person name="Charusanti P."/>
            <person name="Shaw S."/>
            <person name="Blin K."/>
            <person name="Weber T."/>
        </authorList>
    </citation>
    <scope>NUCLEOTIDE SEQUENCE</scope>
    <source>
        <strain evidence="1">NBC_00049</strain>
    </source>
</reference>
<dbReference type="AlphaFoldDB" id="A0AAU2JWQ8"/>
<dbReference type="EMBL" id="CP108264">
    <property type="protein sequence ID" value="WTU77218.1"/>
    <property type="molecule type" value="Genomic_DNA"/>
</dbReference>
<proteinExistence type="predicted"/>